<dbReference type="OrthoDB" id="165371at2759"/>
<dbReference type="PANTHER" id="PTHR37984:SF5">
    <property type="entry name" value="PROTEIN NYNRIN-LIKE"/>
    <property type="match status" value="1"/>
</dbReference>
<accession>A0A9W6Y255</accession>
<dbReference type="InterPro" id="IPR050951">
    <property type="entry name" value="Retrovirus_Pol_polyprotein"/>
</dbReference>
<comment type="caution">
    <text evidence="1">The sequence shown here is derived from an EMBL/GenBank/DDBJ whole genome shotgun (WGS) entry which is preliminary data.</text>
</comment>
<proteinExistence type="predicted"/>
<evidence type="ECO:0000313" key="2">
    <source>
        <dbReference type="Proteomes" id="UP001165121"/>
    </source>
</evidence>
<reference evidence="1" key="1">
    <citation type="submission" date="2023-04" db="EMBL/GenBank/DDBJ databases">
        <title>Phytophthora fragariaefolia NBRC 109709.</title>
        <authorList>
            <person name="Ichikawa N."/>
            <person name="Sato H."/>
            <person name="Tonouchi N."/>
        </authorList>
    </citation>
    <scope>NUCLEOTIDE SEQUENCE</scope>
    <source>
        <strain evidence="1">NBRC 109709</strain>
    </source>
</reference>
<dbReference type="AlphaFoldDB" id="A0A9W6Y255"/>
<dbReference type="PANTHER" id="PTHR37984">
    <property type="entry name" value="PROTEIN CBG26694"/>
    <property type="match status" value="1"/>
</dbReference>
<sequence>MVAMVTSGTVTGVTRTVVMRKRNALTEPVDFMAEPGSRLMESLARCMRLEIDFSDEAEATVYFHEGTELLNDMRNQLAALPELKDLRPKADLTTADIGETEVTTSEMEAPVRAILEKHHASFLGDGNTVPAPARDVVCNLDVGDAKPVAQRSRPIKPEHPRKVYDLLEKLIQIKLIEYFDSDWVSPIVIVKKKNGVVVRLCIDYRLVNQLIKLMHYPLPLIDDLLIGFENTVWFLSLDMASGFWAVPMTLRAKHISAFIWTDTGRYCNSVCKRPGLPGRYWYPVPIDLHTPRLDVS</sequence>
<protein>
    <submittedName>
        <fullName evidence="1">Unnamed protein product</fullName>
    </submittedName>
</protein>
<keyword evidence="2" id="KW-1185">Reference proteome</keyword>
<dbReference type="InterPro" id="IPR043128">
    <property type="entry name" value="Rev_trsase/Diguanyl_cyclase"/>
</dbReference>
<name>A0A9W6Y255_9STRA</name>
<gene>
    <name evidence="1" type="ORF">Pfra01_002009800</name>
</gene>
<dbReference type="Gene3D" id="3.30.70.270">
    <property type="match status" value="1"/>
</dbReference>
<dbReference type="Gene3D" id="3.10.10.10">
    <property type="entry name" value="HIV Type 1 Reverse Transcriptase, subunit A, domain 1"/>
    <property type="match status" value="1"/>
</dbReference>
<dbReference type="SUPFAM" id="SSF56672">
    <property type="entry name" value="DNA/RNA polymerases"/>
    <property type="match status" value="1"/>
</dbReference>
<dbReference type="EMBL" id="BSXT01002684">
    <property type="protein sequence ID" value="GMF50376.1"/>
    <property type="molecule type" value="Genomic_DNA"/>
</dbReference>
<evidence type="ECO:0000313" key="1">
    <source>
        <dbReference type="EMBL" id="GMF50376.1"/>
    </source>
</evidence>
<dbReference type="Proteomes" id="UP001165121">
    <property type="component" value="Unassembled WGS sequence"/>
</dbReference>
<dbReference type="InterPro" id="IPR043502">
    <property type="entry name" value="DNA/RNA_pol_sf"/>
</dbReference>
<organism evidence="1 2">
    <name type="scientific">Phytophthora fragariaefolia</name>
    <dbReference type="NCBI Taxonomy" id="1490495"/>
    <lineage>
        <taxon>Eukaryota</taxon>
        <taxon>Sar</taxon>
        <taxon>Stramenopiles</taxon>
        <taxon>Oomycota</taxon>
        <taxon>Peronosporomycetes</taxon>
        <taxon>Peronosporales</taxon>
        <taxon>Peronosporaceae</taxon>
        <taxon>Phytophthora</taxon>
    </lineage>
</organism>